<keyword evidence="2" id="KW-1185">Reference proteome</keyword>
<dbReference type="Proteomes" id="UP001283361">
    <property type="component" value="Unassembled WGS sequence"/>
</dbReference>
<evidence type="ECO:0000313" key="2">
    <source>
        <dbReference type="Proteomes" id="UP001283361"/>
    </source>
</evidence>
<protein>
    <submittedName>
        <fullName evidence="1">Uncharacterized protein</fullName>
    </submittedName>
</protein>
<name>A0AAE1CEM7_9GAST</name>
<dbReference type="EMBL" id="JAWDGP010008106">
    <property type="protein sequence ID" value="KAK3690958.1"/>
    <property type="molecule type" value="Genomic_DNA"/>
</dbReference>
<evidence type="ECO:0000313" key="1">
    <source>
        <dbReference type="EMBL" id="KAK3690958.1"/>
    </source>
</evidence>
<organism evidence="1 2">
    <name type="scientific">Elysia crispata</name>
    <name type="common">lettuce slug</name>
    <dbReference type="NCBI Taxonomy" id="231223"/>
    <lineage>
        <taxon>Eukaryota</taxon>
        <taxon>Metazoa</taxon>
        <taxon>Spiralia</taxon>
        <taxon>Lophotrochozoa</taxon>
        <taxon>Mollusca</taxon>
        <taxon>Gastropoda</taxon>
        <taxon>Heterobranchia</taxon>
        <taxon>Euthyneura</taxon>
        <taxon>Panpulmonata</taxon>
        <taxon>Sacoglossa</taxon>
        <taxon>Placobranchoidea</taxon>
        <taxon>Plakobranchidae</taxon>
        <taxon>Elysia</taxon>
    </lineage>
</organism>
<dbReference type="SUPFAM" id="SSF58104">
    <property type="entry name" value="Methyl-accepting chemotaxis protein (MCP) signaling domain"/>
    <property type="match status" value="1"/>
</dbReference>
<reference evidence="1" key="1">
    <citation type="journal article" date="2023" name="G3 (Bethesda)">
        <title>A reference genome for the long-term kleptoplast-retaining sea slug Elysia crispata morphotype clarki.</title>
        <authorList>
            <person name="Eastman K.E."/>
            <person name="Pendleton A.L."/>
            <person name="Shaikh M.A."/>
            <person name="Suttiyut T."/>
            <person name="Ogas R."/>
            <person name="Tomko P."/>
            <person name="Gavelis G."/>
            <person name="Widhalm J.R."/>
            <person name="Wisecaver J.H."/>
        </authorList>
    </citation>
    <scope>NUCLEOTIDE SEQUENCE</scope>
    <source>
        <strain evidence="1">ECLA1</strain>
    </source>
</reference>
<sequence length="347" mass="38363">MTIGPAPNKTPVWSELANGTSRGHTLWRKLPLARKQLPAAIVKLPAGTEKLPAGIVKLPAAMKELLVAMEKLPTAMEELLVAMEKLPTAMEELPAAMEELLVAMEKLPTAMEEIPVAMEDLPVAMEELSVALEEHPAAMEELHAAMEELSVAMEELRNYTGTPCSYRGTNLWSFCAWKPMERCLHLDPWCCLDSCWYGLDQTDNSDRRFPVTPRSSWSGGNQTGCCSCFGRNQVSVRPNTNSIKSILFSACVNKQSLASQALGLTLLDCGRFDPSAQQPDFSAELLHTTSVVRIIFPPSDLWSDSLIDQKIESKTKSGALCDEREMERPVTVLQTSSFEQTIVYDET</sequence>
<accession>A0AAE1CEM7</accession>
<dbReference type="Gene3D" id="1.10.287.950">
    <property type="entry name" value="Methyl-accepting chemotaxis protein"/>
    <property type="match status" value="1"/>
</dbReference>
<proteinExistence type="predicted"/>
<dbReference type="AlphaFoldDB" id="A0AAE1CEM7"/>
<comment type="caution">
    <text evidence="1">The sequence shown here is derived from an EMBL/GenBank/DDBJ whole genome shotgun (WGS) entry which is preliminary data.</text>
</comment>
<gene>
    <name evidence="1" type="ORF">RRG08_021652</name>
</gene>